<evidence type="ECO:0000313" key="3">
    <source>
        <dbReference type="EMBL" id="QRN55048.1"/>
    </source>
</evidence>
<sequence length="662" mass="73673">MNALFTAIARGRHRRAQERLGDRSFDLLCITTAFVLAVHAGHLPVWLSITLFAALGLRWWQRRHRPGRVPGWLRVPALLLLVAAVVLDYGNVFGRDPGSALAAGLLVLKLSESETPRDARVGAAFGCFLLMAALLFGQGLTATLIVALGLLPALTTWRSLEPTQIPINLPRQLLPALLLLMISLPLALAAFVFLPRLSSPLWGTSSTQAATTGLSDQMSPSDFTELLTDDSPAMRVSFDSAPPLKNLRYFRAYVMWDYDGKDWRRLDSPSDAAPTIEAASTITYHINLEPTHQRVLPVLDLPLQAPAQSQMHADGEVFADKPVNDALDYTARSALRYRFQPVLDPVTRQHALQLPPDFDPRTHALAAQWRQRFGRNDAAIIQAALQMFHNDGFSYTLVPAPLGHDAVDDFLFNTREGFCEHYASSFTVLMRAAGIPARVVTGYQGGFWNNIGQYLLVRNSDAHAWSEVWLDGHGWVRIDPTAAVRPQRINLGTAAGGSNPLLPWYESGVLESLRNHWDIVNRWWNEGVIGFDALRQRGMLTPFGIRDVDTDMLEKLLAISIAVFGAAGLAWALWRRPEGDPALAAMRALERKLGRAGVARGRSEGPQHYLRRAGRALPTQRAELDHLMRCYIDLRYATAEPSPESLRMFRRAVRNFQPRHVV</sequence>
<evidence type="ECO:0000259" key="2">
    <source>
        <dbReference type="SMART" id="SM00460"/>
    </source>
</evidence>
<keyword evidence="4" id="KW-1185">Reference proteome</keyword>
<dbReference type="SMART" id="SM00460">
    <property type="entry name" value="TGc"/>
    <property type="match status" value="1"/>
</dbReference>
<feature type="transmembrane region" description="Helical" evidence="1">
    <location>
        <begin position="72"/>
        <end position="90"/>
    </location>
</feature>
<dbReference type="InterPro" id="IPR025403">
    <property type="entry name" value="TgpA-like_C"/>
</dbReference>
<dbReference type="EMBL" id="CP064030">
    <property type="protein sequence ID" value="QRN55048.1"/>
    <property type="molecule type" value="Genomic_DNA"/>
</dbReference>
<dbReference type="Pfam" id="PF01841">
    <property type="entry name" value="Transglut_core"/>
    <property type="match status" value="1"/>
</dbReference>
<evidence type="ECO:0000313" key="4">
    <source>
        <dbReference type="Proteomes" id="UP000663181"/>
    </source>
</evidence>
<accession>A0ABX7GYE2</accession>
<dbReference type="RefSeq" id="WP_188798619.1">
    <property type="nucleotide sequence ID" value="NZ_BMIZ01000001.1"/>
</dbReference>
<dbReference type="InterPro" id="IPR052901">
    <property type="entry name" value="Bact_TGase-like"/>
</dbReference>
<keyword evidence="1" id="KW-1133">Transmembrane helix</keyword>
<feature type="transmembrane region" description="Helical" evidence="1">
    <location>
        <begin position="123"/>
        <end position="153"/>
    </location>
</feature>
<organism evidence="3 4">
    <name type="scientific">Dyella caseinilytica</name>
    <dbReference type="NCBI Taxonomy" id="1849581"/>
    <lineage>
        <taxon>Bacteria</taxon>
        <taxon>Pseudomonadati</taxon>
        <taxon>Pseudomonadota</taxon>
        <taxon>Gammaproteobacteria</taxon>
        <taxon>Lysobacterales</taxon>
        <taxon>Rhodanobacteraceae</taxon>
        <taxon>Dyella</taxon>
    </lineage>
</organism>
<feature type="domain" description="Transglutaminase-like" evidence="2">
    <location>
        <begin position="411"/>
        <end position="482"/>
    </location>
</feature>
<dbReference type="Gene3D" id="3.10.620.30">
    <property type="match status" value="1"/>
</dbReference>
<evidence type="ECO:0000256" key="1">
    <source>
        <dbReference type="SAM" id="Phobius"/>
    </source>
</evidence>
<keyword evidence="1" id="KW-0812">Transmembrane</keyword>
<gene>
    <name evidence="3" type="ORF">ISN74_06835</name>
</gene>
<protein>
    <submittedName>
        <fullName evidence="3">DUF3488 domain-containing transglutaminase family protein</fullName>
    </submittedName>
</protein>
<proteinExistence type="predicted"/>
<dbReference type="SUPFAM" id="SSF54001">
    <property type="entry name" value="Cysteine proteinases"/>
    <property type="match status" value="1"/>
</dbReference>
<dbReference type="InterPro" id="IPR002931">
    <property type="entry name" value="Transglutaminase-like"/>
</dbReference>
<reference evidence="3 4" key="1">
    <citation type="submission" date="2020-10" db="EMBL/GenBank/DDBJ databases">
        <title>Phylogeny of dyella-like bacteria.</title>
        <authorList>
            <person name="Fu J."/>
        </authorList>
    </citation>
    <scope>NUCLEOTIDE SEQUENCE [LARGE SCALE GENOMIC DNA]</scope>
    <source>
        <strain evidence="3 4">DHOB09</strain>
    </source>
</reference>
<dbReference type="InterPro" id="IPR021878">
    <property type="entry name" value="TgpA_N"/>
</dbReference>
<dbReference type="Pfam" id="PF13559">
    <property type="entry name" value="DUF4129"/>
    <property type="match status" value="1"/>
</dbReference>
<dbReference type="PANTHER" id="PTHR42736">
    <property type="entry name" value="PROTEIN-GLUTAMINE GAMMA-GLUTAMYLTRANSFERASE"/>
    <property type="match status" value="1"/>
</dbReference>
<keyword evidence="1" id="KW-0472">Membrane</keyword>
<feature type="transmembrane region" description="Helical" evidence="1">
    <location>
        <begin position="43"/>
        <end position="60"/>
    </location>
</feature>
<dbReference type="InterPro" id="IPR038765">
    <property type="entry name" value="Papain-like_cys_pep_sf"/>
</dbReference>
<feature type="transmembrane region" description="Helical" evidence="1">
    <location>
        <begin position="173"/>
        <end position="194"/>
    </location>
</feature>
<dbReference type="PANTHER" id="PTHR42736:SF1">
    <property type="entry name" value="PROTEIN-GLUTAMINE GAMMA-GLUTAMYLTRANSFERASE"/>
    <property type="match status" value="1"/>
</dbReference>
<name>A0ABX7GYE2_9GAMM</name>
<dbReference type="Pfam" id="PF11992">
    <property type="entry name" value="TgpA_N"/>
    <property type="match status" value="1"/>
</dbReference>
<dbReference type="Proteomes" id="UP000663181">
    <property type="component" value="Chromosome"/>
</dbReference>